<dbReference type="InterPro" id="IPR004089">
    <property type="entry name" value="MCPsignal_dom"/>
</dbReference>
<gene>
    <name evidence="6" type="ORF">J3U87_27630</name>
</gene>
<dbReference type="Gene3D" id="1.10.490.10">
    <property type="entry name" value="Globins"/>
    <property type="match status" value="1"/>
</dbReference>
<dbReference type="GO" id="GO:0007165">
    <property type="term" value="P:signal transduction"/>
    <property type="evidence" value="ECO:0007669"/>
    <property type="project" value="UniProtKB-KW"/>
</dbReference>
<dbReference type="SUPFAM" id="SSF46458">
    <property type="entry name" value="Globin-like"/>
    <property type="match status" value="1"/>
</dbReference>
<feature type="domain" description="Methyl-accepting transducer" evidence="4">
    <location>
        <begin position="246"/>
        <end position="425"/>
    </location>
</feature>
<evidence type="ECO:0000256" key="2">
    <source>
        <dbReference type="ARBA" id="ARBA00029447"/>
    </source>
</evidence>
<keyword evidence="1 3" id="KW-0807">Transducer</keyword>
<keyword evidence="7" id="KW-1185">Reference proteome</keyword>
<proteinExistence type="inferred from homology"/>
<dbReference type="RefSeq" id="WP_237379008.1">
    <property type="nucleotide sequence ID" value="NZ_CP071793.1"/>
</dbReference>
<dbReference type="InterPro" id="IPR003660">
    <property type="entry name" value="HAMP_dom"/>
</dbReference>
<dbReference type="AlphaFoldDB" id="A0A8A4TIC8"/>
<dbReference type="GO" id="GO:0016020">
    <property type="term" value="C:membrane"/>
    <property type="evidence" value="ECO:0007669"/>
    <property type="project" value="InterPro"/>
</dbReference>
<accession>A0A8A4TIC8</accession>
<dbReference type="Gene3D" id="1.10.287.950">
    <property type="entry name" value="Methyl-accepting chemotaxis protein"/>
    <property type="match status" value="1"/>
</dbReference>
<comment type="similarity">
    <text evidence="2">Belongs to the methyl-accepting chemotaxis (MCP) protein family.</text>
</comment>
<dbReference type="SUPFAM" id="SSF58104">
    <property type="entry name" value="Methyl-accepting chemotaxis protein (MCP) signaling domain"/>
    <property type="match status" value="1"/>
</dbReference>
<sequence length="436" mass="48769">MLGFFRSKKKTERVIEPGIIRVKNPDIMIRVRYQRLTERDLGIIAYWYHQVEEDLDVVIDRFYDNLLSIKETKTILETHSTVQRQRPLLKRYLESMFSGVIDDNYVAYRQQIGDRHDYIKLETFWYVGQYEIIREALTSLVADKGATPQELIQFMASFGKLCHFDMSLVLEALAQSRLAKINAMAEESNLFIDEMAAVFQKLAKRDLTVRLTVDEKSKFESIVREFNVALDVLDQTFSSLFGHAKEQYTTGASTVAAAIGEMTTTIGELSRQGETARAVTGDTVVNIRETVSQMEVLTKASSNIDNITNIIVQIAEQTKLLSLNATIEAARSGEAGKGFAVVAGEVKELARQTNISIQQIRELIGSIQTSTKHVGSGIQNVNKVIQEIDGIVSGTASATTEMDVSVKQLRAHAQQSAEEAAALTELLGEFKLTRRS</sequence>
<dbReference type="PANTHER" id="PTHR32089:SF112">
    <property type="entry name" value="LYSOZYME-LIKE PROTEIN-RELATED"/>
    <property type="match status" value="1"/>
</dbReference>
<dbReference type="SMART" id="SM00283">
    <property type="entry name" value="MA"/>
    <property type="match status" value="1"/>
</dbReference>
<evidence type="ECO:0000313" key="6">
    <source>
        <dbReference type="EMBL" id="QTD49373.1"/>
    </source>
</evidence>
<dbReference type="PANTHER" id="PTHR32089">
    <property type="entry name" value="METHYL-ACCEPTING CHEMOTAXIS PROTEIN MCPB"/>
    <property type="match status" value="1"/>
</dbReference>
<dbReference type="GO" id="GO:0020037">
    <property type="term" value="F:heme binding"/>
    <property type="evidence" value="ECO:0007669"/>
    <property type="project" value="InterPro"/>
</dbReference>
<dbReference type="Proteomes" id="UP000663929">
    <property type="component" value="Chromosome"/>
</dbReference>
<evidence type="ECO:0008006" key="8">
    <source>
        <dbReference type="Google" id="ProtNLM"/>
    </source>
</evidence>
<dbReference type="InterPro" id="IPR012292">
    <property type="entry name" value="Globin/Proto"/>
</dbReference>
<name>A0A8A4TIC8_SULCO</name>
<dbReference type="InterPro" id="IPR039379">
    <property type="entry name" value="Protoglobin_sensor_dom"/>
</dbReference>
<reference evidence="6" key="1">
    <citation type="submission" date="2021-03" db="EMBL/GenBank/DDBJ databases">
        <title>Acanthopleuribacteraceae sp. M133.</title>
        <authorList>
            <person name="Wang G."/>
        </authorList>
    </citation>
    <scope>NUCLEOTIDE SEQUENCE</scope>
    <source>
        <strain evidence="6">M133</strain>
    </source>
</reference>
<feature type="domain" description="HAMP" evidence="5">
    <location>
        <begin position="192"/>
        <end position="238"/>
    </location>
</feature>
<dbReference type="Pfam" id="PF11563">
    <property type="entry name" value="Protoglobin"/>
    <property type="match status" value="1"/>
</dbReference>
<evidence type="ECO:0000313" key="7">
    <source>
        <dbReference type="Proteomes" id="UP000663929"/>
    </source>
</evidence>
<evidence type="ECO:0000256" key="3">
    <source>
        <dbReference type="PROSITE-ProRule" id="PRU00284"/>
    </source>
</evidence>
<dbReference type="Pfam" id="PF00015">
    <property type="entry name" value="MCPsignal"/>
    <property type="match status" value="1"/>
</dbReference>
<dbReference type="CDD" id="cd01068">
    <property type="entry name" value="globin_sensor"/>
    <property type="match status" value="1"/>
</dbReference>
<dbReference type="InterPro" id="IPR044398">
    <property type="entry name" value="Globin-sensor_dom"/>
</dbReference>
<dbReference type="GO" id="GO:0019825">
    <property type="term" value="F:oxygen binding"/>
    <property type="evidence" value="ECO:0007669"/>
    <property type="project" value="InterPro"/>
</dbReference>
<dbReference type="EMBL" id="CP071793">
    <property type="protein sequence ID" value="QTD49373.1"/>
    <property type="molecule type" value="Genomic_DNA"/>
</dbReference>
<evidence type="ECO:0000259" key="4">
    <source>
        <dbReference type="PROSITE" id="PS50111"/>
    </source>
</evidence>
<evidence type="ECO:0000256" key="1">
    <source>
        <dbReference type="ARBA" id="ARBA00023224"/>
    </source>
</evidence>
<dbReference type="InterPro" id="IPR009050">
    <property type="entry name" value="Globin-like_sf"/>
</dbReference>
<dbReference type="PROSITE" id="PS50885">
    <property type="entry name" value="HAMP"/>
    <property type="match status" value="1"/>
</dbReference>
<dbReference type="KEGG" id="scor:J3U87_27630"/>
<organism evidence="6 7">
    <name type="scientific">Sulfidibacter corallicola</name>
    <dbReference type="NCBI Taxonomy" id="2818388"/>
    <lineage>
        <taxon>Bacteria</taxon>
        <taxon>Pseudomonadati</taxon>
        <taxon>Acidobacteriota</taxon>
        <taxon>Holophagae</taxon>
        <taxon>Acanthopleuribacterales</taxon>
        <taxon>Acanthopleuribacteraceae</taxon>
        <taxon>Sulfidibacter</taxon>
    </lineage>
</organism>
<protein>
    <recommendedName>
        <fullName evidence="8">Methyl-accepting chemotaxis protein</fullName>
    </recommendedName>
</protein>
<evidence type="ECO:0000259" key="5">
    <source>
        <dbReference type="PROSITE" id="PS50885"/>
    </source>
</evidence>
<dbReference type="PROSITE" id="PS50111">
    <property type="entry name" value="CHEMOTAXIS_TRANSDUC_2"/>
    <property type="match status" value="1"/>
</dbReference>